<dbReference type="Proteomes" id="UP000324575">
    <property type="component" value="Unassembled WGS sequence"/>
</dbReference>
<feature type="region of interest" description="Disordered" evidence="2">
    <location>
        <begin position="120"/>
        <end position="144"/>
    </location>
</feature>
<feature type="coiled-coil region" evidence="1">
    <location>
        <begin position="166"/>
        <end position="193"/>
    </location>
</feature>
<accession>A0A5M8NVN9</accession>
<keyword evidence="3" id="KW-1133">Transmembrane helix</keyword>
<proteinExistence type="predicted"/>
<feature type="domain" description="Conjugative transposon TraM C-terminal" evidence="4">
    <location>
        <begin position="284"/>
        <end position="432"/>
    </location>
</feature>
<dbReference type="InterPro" id="IPR022187">
    <property type="entry name" value="Conjug_transposon_TraM"/>
</dbReference>
<keyword evidence="3" id="KW-0472">Membrane</keyword>
<feature type="compositionally biased region" description="Low complexity" evidence="2">
    <location>
        <begin position="134"/>
        <end position="144"/>
    </location>
</feature>
<dbReference type="EMBL" id="SNRX01000051">
    <property type="protein sequence ID" value="KAA6300743.1"/>
    <property type="molecule type" value="Genomic_DNA"/>
</dbReference>
<sequence length="437" mass="48256">MNNNQTDESKPKLTKEQKEKLKKYAVFFLMAVICAGCMWLIFAPSADEKAKQEAQAGFNADIPMPKEEGLIDNKKDAYEQGDMKQKQNERMRSLEDFTALLGDDTQKPADDLALLDEEPQAQKTSGGGYTSNRQPQSSIQSSAQAYQDINRTLGNFYETPKTDPEKERLSKELEELKARLDENEAKRNLKDEQMALMEKSFQMASKYMPMTAGTATVPSEPATGNGNTTGKSMVLPVGQVNVRTVSTLRQDISNADFIEAFSRPRNMGFHTAMGEMLNNTKNTISACIHDDQTILDGQSVRLRLLEAMQAGGTLVPRNTIITGQSKIQGERLGITIISLEYQGLIIPVELRVFDTDGQQGIFIPGSMEMNAAKEIVSNMGTNAGTSINLTSDAGEQFAADMGRNLIQGVTQFASKKLREVKVNLKAGYRILLLPNDK</sequence>
<keyword evidence="3" id="KW-0812">Transmembrane</keyword>
<evidence type="ECO:0000259" key="4">
    <source>
        <dbReference type="Pfam" id="PF12508"/>
    </source>
</evidence>
<keyword evidence="1" id="KW-0175">Coiled coil</keyword>
<evidence type="ECO:0000256" key="3">
    <source>
        <dbReference type="SAM" id="Phobius"/>
    </source>
</evidence>
<dbReference type="AlphaFoldDB" id="A0A5M8NVN9"/>
<evidence type="ECO:0000256" key="2">
    <source>
        <dbReference type="SAM" id="MobiDB-lite"/>
    </source>
</evidence>
<name>A0A5M8NVN9_9BACT</name>
<dbReference type="NCBIfam" id="TIGR03779">
    <property type="entry name" value="Bac_Flav_CT_M"/>
    <property type="match status" value="1"/>
</dbReference>
<feature type="transmembrane region" description="Helical" evidence="3">
    <location>
        <begin position="21"/>
        <end position="42"/>
    </location>
</feature>
<organism evidence="5 6">
    <name type="scientific">Candidatus Ordinivivax streblomastigis</name>
    <dbReference type="NCBI Taxonomy" id="2540710"/>
    <lineage>
        <taxon>Bacteria</taxon>
        <taxon>Pseudomonadati</taxon>
        <taxon>Bacteroidota</taxon>
        <taxon>Bacteroidia</taxon>
        <taxon>Bacteroidales</taxon>
        <taxon>Candidatus Ordinivivax</taxon>
    </lineage>
</organism>
<dbReference type="Pfam" id="PF12508">
    <property type="entry name" value="Transposon_TraM"/>
    <property type="match status" value="1"/>
</dbReference>
<evidence type="ECO:0000313" key="5">
    <source>
        <dbReference type="EMBL" id="KAA6300743.1"/>
    </source>
</evidence>
<comment type="caution">
    <text evidence="5">The sequence shown here is derived from an EMBL/GenBank/DDBJ whole genome shotgun (WGS) entry which is preliminary data.</text>
</comment>
<protein>
    <recommendedName>
        <fullName evidence="4">Conjugative transposon TraM C-terminal domain-containing protein</fullName>
    </recommendedName>
</protein>
<evidence type="ECO:0000256" key="1">
    <source>
        <dbReference type="SAM" id="Coils"/>
    </source>
</evidence>
<dbReference type="InterPro" id="IPR055407">
    <property type="entry name" value="TraM_C"/>
</dbReference>
<evidence type="ECO:0000313" key="6">
    <source>
        <dbReference type="Proteomes" id="UP000324575"/>
    </source>
</evidence>
<reference evidence="5 6" key="1">
    <citation type="submission" date="2019-03" db="EMBL/GenBank/DDBJ databases">
        <title>Single cell metagenomics reveals metabolic interactions within the superorganism composed of flagellate Streblomastix strix and complex community of Bacteroidetes bacteria on its surface.</title>
        <authorList>
            <person name="Treitli S.C."/>
            <person name="Kolisko M."/>
            <person name="Husnik F."/>
            <person name="Keeling P."/>
            <person name="Hampl V."/>
        </authorList>
    </citation>
    <scope>NUCLEOTIDE SEQUENCE [LARGE SCALE GENOMIC DNA]</scope>
    <source>
        <strain evidence="5">St1</strain>
    </source>
</reference>
<gene>
    <name evidence="5" type="ORF">EZS26_003108</name>
</gene>